<protein>
    <submittedName>
        <fullName evidence="2">Uncharacterized protein</fullName>
    </submittedName>
</protein>
<keyword evidence="1" id="KW-1133">Transmembrane helix</keyword>
<dbReference type="EMBL" id="MCHY01000006">
    <property type="protein sequence ID" value="RKD25985.1"/>
    <property type="molecule type" value="Genomic_DNA"/>
</dbReference>
<feature type="transmembrane region" description="Helical" evidence="1">
    <location>
        <begin position="48"/>
        <end position="68"/>
    </location>
</feature>
<reference evidence="2 3" key="1">
    <citation type="submission" date="2016-08" db="EMBL/GenBank/DDBJ databases">
        <title>Novel Firmicute Genomes.</title>
        <authorList>
            <person name="Poppleton D.I."/>
            <person name="Gribaldo S."/>
        </authorList>
    </citation>
    <scope>NUCLEOTIDE SEQUENCE [LARGE SCALE GENOMIC DNA]</scope>
    <source>
        <strain evidence="2 3">RAOx-1</strain>
    </source>
</reference>
<evidence type="ECO:0000313" key="3">
    <source>
        <dbReference type="Proteomes" id="UP000284219"/>
    </source>
</evidence>
<dbReference type="OrthoDB" id="3242785at2"/>
<name>A0A419SNZ1_9BACL</name>
<keyword evidence="3" id="KW-1185">Reference proteome</keyword>
<feature type="transmembrane region" description="Helical" evidence="1">
    <location>
        <begin position="154"/>
        <end position="173"/>
    </location>
</feature>
<proteinExistence type="predicted"/>
<feature type="transmembrane region" description="Helical" evidence="1">
    <location>
        <begin position="130"/>
        <end position="148"/>
    </location>
</feature>
<gene>
    <name evidence="2" type="ORF">BEP19_03405</name>
</gene>
<accession>A0A419SNZ1</accession>
<feature type="transmembrane region" description="Helical" evidence="1">
    <location>
        <begin position="80"/>
        <end position="100"/>
    </location>
</feature>
<keyword evidence="1" id="KW-0812">Transmembrane</keyword>
<keyword evidence="1" id="KW-0472">Membrane</keyword>
<dbReference type="Proteomes" id="UP000284219">
    <property type="component" value="Unassembled WGS sequence"/>
</dbReference>
<dbReference type="AlphaFoldDB" id="A0A419SNZ1"/>
<feature type="transmembrane region" description="Helical" evidence="1">
    <location>
        <begin position="106"/>
        <end position="125"/>
    </location>
</feature>
<dbReference type="Pfam" id="PF22765">
    <property type="entry name" value="DUF7010"/>
    <property type="match status" value="1"/>
</dbReference>
<sequence length="183" mass="21003">MSMKSLQKEISIETKNGLPFLCAGVLVWMVITALYLQDLPIKTKNIGMLYATGLMFPFALGFAKFLRAKWKIDEHPLNQLGLIFNLAQLLYFPLVFWAFAHSAEQMVLFFAVITAAHFFPFGWLYQAKAYYILAPIFSVALILIGWNLNQQTLWVVPCFMVVFLLILSGWLYADYKGKAKFVR</sequence>
<evidence type="ECO:0000313" key="2">
    <source>
        <dbReference type="EMBL" id="RKD25985.1"/>
    </source>
</evidence>
<comment type="caution">
    <text evidence="2">The sequence shown here is derived from an EMBL/GenBank/DDBJ whole genome shotgun (WGS) entry which is preliminary data.</text>
</comment>
<feature type="transmembrane region" description="Helical" evidence="1">
    <location>
        <begin position="20"/>
        <end position="36"/>
    </location>
</feature>
<organism evidence="2 3">
    <name type="scientific">Ammoniphilus oxalaticus</name>
    <dbReference type="NCBI Taxonomy" id="66863"/>
    <lineage>
        <taxon>Bacteria</taxon>
        <taxon>Bacillati</taxon>
        <taxon>Bacillota</taxon>
        <taxon>Bacilli</taxon>
        <taxon>Bacillales</taxon>
        <taxon>Paenibacillaceae</taxon>
        <taxon>Aneurinibacillus group</taxon>
        <taxon>Ammoniphilus</taxon>
    </lineage>
</organism>
<evidence type="ECO:0000256" key="1">
    <source>
        <dbReference type="SAM" id="Phobius"/>
    </source>
</evidence>
<dbReference type="InterPro" id="IPR053824">
    <property type="entry name" value="DUF7010"/>
</dbReference>